<evidence type="ECO:0000256" key="1">
    <source>
        <dbReference type="SAM" id="Phobius"/>
    </source>
</evidence>
<sequence length="545" mass="61345">MLERLLFLPIWISSVFVDQLARLMRSLARMFFGLFDSDDDLDDDTDPRTRRKSKRLKRGMRRLRPYFIWGFVLLTLVGAAGLFLFRANRGYSKRLAERYELALAAAIESGDEHEAELFRRKLSQLGVSTDAGEFRTALALAEKGDVSGAYEMMQTMASADSPGYPWAHFWQAQQLIDGKLDVPTNEALPLALRHLEQVKTRSGKLAQINYLEGVAYVKMGQVDAAVDALEQASAEVPVANALLMELRRSSGDVEKAKSDAKKIRKYLSGKKIDGEKLTDVELRWQTSAARLLGDVDAETDAVQQWYEANPEDPRARFNQAVIHLRTVNAWLDEVDDRWLVEDARIPVQQLVDAAQLMPVGDYDRVRATLGEIWQKRKSSTTVQSYYDRLMGFDDAKDAETAAADESSLPMLTGKAIEFFGTSAAMEADWQAADRLLGLATESDPEWSHAWNNRAFVVGEGFPDRLEEAVGYADRAIELEPNNAEFHETRGMLNMKLQRWESAVSDLEIAVNGLVGQNKSIHRVLSQAHRRMGNENLAQTHERASK</sequence>
<keyword evidence="3" id="KW-1185">Reference proteome</keyword>
<dbReference type="InterPro" id="IPR011990">
    <property type="entry name" value="TPR-like_helical_dom_sf"/>
</dbReference>
<organism evidence="2 3">
    <name type="scientific">Mariniblastus fucicola</name>
    <dbReference type="NCBI Taxonomy" id="980251"/>
    <lineage>
        <taxon>Bacteria</taxon>
        <taxon>Pseudomonadati</taxon>
        <taxon>Planctomycetota</taxon>
        <taxon>Planctomycetia</taxon>
        <taxon>Pirellulales</taxon>
        <taxon>Pirellulaceae</taxon>
        <taxon>Mariniblastus</taxon>
    </lineage>
</organism>
<dbReference type="KEGG" id="mff:MFFC18_23030"/>
<evidence type="ECO:0000313" key="2">
    <source>
        <dbReference type="EMBL" id="QEG22423.1"/>
    </source>
</evidence>
<dbReference type="SUPFAM" id="SSF48452">
    <property type="entry name" value="TPR-like"/>
    <property type="match status" value="2"/>
</dbReference>
<dbReference type="InterPro" id="IPR044650">
    <property type="entry name" value="SRFR1-like"/>
</dbReference>
<accession>A0A5B9PIG6</accession>
<name>A0A5B9PIG6_9BACT</name>
<keyword evidence="1" id="KW-0472">Membrane</keyword>
<dbReference type="RefSeq" id="WP_148618805.1">
    <property type="nucleotide sequence ID" value="NZ_CP042912.1"/>
</dbReference>
<dbReference type="PANTHER" id="PTHR44749">
    <property type="entry name" value="SUPPRESSOR OF RPS4-RLD 1"/>
    <property type="match status" value="1"/>
</dbReference>
<dbReference type="EMBL" id="CP042912">
    <property type="protein sequence ID" value="QEG22423.1"/>
    <property type="molecule type" value="Genomic_DNA"/>
</dbReference>
<gene>
    <name evidence="2" type="ORF">MFFC18_23030</name>
</gene>
<dbReference type="PANTHER" id="PTHR44749:SF1">
    <property type="entry name" value="TETRATRICOPEPTIDE-LIKE HELICAL DOMAIN-CONTAINING PROTEIN"/>
    <property type="match status" value="1"/>
</dbReference>
<dbReference type="OrthoDB" id="289586at2"/>
<keyword evidence="1" id="KW-0812">Transmembrane</keyword>
<reference evidence="2 3" key="1">
    <citation type="submission" date="2019-08" db="EMBL/GenBank/DDBJ databases">
        <title>Deep-cultivation of Planctomycetes and their phenomic and genomic characterization uncovers novel biology.</title>
        <authorList>
            <person name="Wiegand S."/>
            <person name="Jogler M."/>
            <person name="Boedeker C."/>
            <person name="Pinto D."/>
            <person name="Vollmers J."/>
            <person name="Rivas-Marin E."/>
            <person name="Kohn T."/>
            <person name="Peeters S.H."/>
            <person name="Heuer A."/>
            <person name="Rast P."/>
            <person name="Oberbeckmann S."/>
            <person name="Bunk B."/>
            <person name="Jeske O."/>
            <person name="Meyerdierks A."/>
            <person name="Storesund J.E."/>
            <person name="Kallscheuer N."/>
            <person name="Luecker S."/>
            <person name="Lage O.M."/>
            <person name="Pohl T."/>
            <person name="Merkel B.J."/>
            <person name="Hornburger P."/>
            <person name="Mueller R.-W."/>
            <person name="Bruemmer F."/>
            <person name="Labrenz M."/>
            <person name="Spormann A.M."/>
            <person name="Op den Camp H."/>
            <person name="Overmann J."/>
            <person name="Amann R."/>
            <person name="Jetten M.S.M."/>
            <person name="Mascher T."/>
            <person name="Medema M.H."/>
            <person name="Devos D.P."/>
            <person name="Kaster A.-K."/>
            <person name="Ovreas L."/>
            <person name="Rohde M."/>
            <person name="Galperin M.Y."/>
            <person name="Jogler C."/>
        </authorList>
    </citation>
    <scope>NUCLEOTIDE SEQUENCE [LARGE SCALE GENOMIC DNA]</scope>
    <source>
        <strain evidence="2 3">FC18</strain>
    </source>
</reference>
<dbReference type="AlphaFoldDB" id="A0A5B9PIG6"/>
<feature type="transmembrane region" description="Helical" evidence="1">
    <location>
        <begin position="66"/>
        <end position="85"/>
    </location>
</feature>
<keyword evidence="1" id="KW-1133">Transmembrane helix</keyword>
<proteinExistence type="predicted"/>
<dbReference type="STRING" id="980251.GCA_001642875_00004"/>
<dbReference type="Gene3D" id="1.25.40.10">
    <property type="entry name" value="Tetratricopeptide repeat domain"/>
    <property type="match status" value="2"/>
</dbReference>
<dbReference type="Proteomes" id="UP000322214">
    <property type="component" value="Chromosome"/>
</dbReference>
<protein>
    <submittedName>
        <fullName evidence="2">Tetratricopeptide repeat protein</fullName>
    </submittedName>
</protein>
<dbReference type="GO" id="GO:0045892">
    <property type="term" value="P:negative regulation of DNA-templated transcription"/>
    <property type="evidence" value="ECO:0007669"/>
    <property type="project" value="InterPro"/>
</dbReference>
<evidence type="ECO:0000313" key="3">
    <source>
        <dbReference type="Proteomes" id="UP000322214"/>
    </source>
</evidence>